<name>A0ABW0ACR0_9ACTN</name>
<dbReference type="InterPro" id="IPR051601">
    <property type="entry name" value="Serine_prot/Carboxylest_S33"/>
</dbReference>
<keyword evidence="3 6" id="KW-0378">Hydrolase</keyword>
<dbReference type="PANTHER" id="PTHR43248:SF29">
    <property type="entry name" value="TRIPEPTIDYL AMINOPEPTIDASE"/>
    <property type="match status" value="1"/>
</dbReference>
<gene>
    <name evidence="6" type="ORF">ACFPRH_01410</name>
</gene>
<proteinExistence type="inferred from homology"/>
<accession>A0ABW0ACR0</accession>
<dbReference type="InterPro" id="IPR029058">
    <property type="entry name" value="AB_hydrolase_fold"/>
</dbReference>
<evidence type="ECO:0000256" key="2">
    <source>
        <dbReference type="ARBA" id="ARBA00022729"/>
    </source>
</evidence>
<sequence>MKRIATLGALALSLAALGPAPGGGVDGRDGLDRFRNQSVEWAVCADAALAASGTECARITVPLDYGEPAGRTIGIAVSRIASTDPSKRRGILQTNPGGPGERGLGMPGELQRTMPAEVASAYDIIGMDARGIGESSPLDCGLTRSSWLLYAPGADRPGFEESVRRSREDARACWEKRPDLLPHLSTRNIARDVDIVRGALGERRTSWFGQSYGTVLGSVYAQLFPHRVDRLVLDSAPDPAEYPLVTVRRSGPANERALDDFAAWAAPRHREYGLGSTPTAVRAGVHATIDRAAREPITLGGHRLTDHELPLLLLVAVGDDTLNPEFATLLRLLRDAADGKPVTVPGRLAGVLDLLLTGAGTARTADYAAQLGIFCADAAMPRDPEHYWRAVERSRRSQPVFGPLTHAPLPCAFWKDMPRESPTLIDNTIPALQLQATGDTRTAYASGLGMHRAMRASKLVTVSARAHAIYLHHPGECARRAVNAYLLHGELPARDIVCAA</sequence>
<protein>
    <submittedName>
        <fullName evidence="6">Alpha/beta fold hydrolase</fullName>
    </submittedName>
</protein>
<feature type="domain" description="AB hydrolase-1" evidence="4">
    <location>
        <begin position="105"/>
        <end position="275"/>
    </location>
</feature>
<dbReference type="SUPFAM" id="SSF53474">
    <property type="entry name" value="alpha/beta-Hydrolases"/>
    <property type="match status" value="2"/>
</dbReference>
<dbReference type="InterPro" id="IPR000073">
    <property type="entry name" value="AB_hydrolase_1"/>
</dbReference>
<comment type="caution">
    <text evidence="6">The sequence shown here is derived from an EMBL/GenBank/DDBJ whole genome shotgun (WGS) entry which is preliminary data.</text>
</comment>
<dbReference type="EMBL" id="JBHSKP010000001">
    <property type="protein sequence ID" value="MFC5150388.1"/>
    <property type="molecule type" value="Genomic_DNA"/>
</dbReference>
<evidence type="ECO:0000256" key="1">
    <source>
        <dbReference type="ARBA" id="ARBA00010088"/>
    </source>
</evidence>
<evidence type="ECO:0000313" key="6">
    <source>
        <dbReference type="EMBL" id="MFC5150388.1"/>
    </source>
</evidence>
<keyword evidence="2" id="KW-0732">Signal</keyword>
<evidence type="ECO:0000256" key="3">
    <source>
        <dbReference type="ARBA" id="ARBA00022801"/>
    </source>
</evidence>
<organism evidence="6 7">
    <name type="scientific">Streptomyces amakusaensis</name>
    <dbReference type="NCBI Taxonomy" id="67271"/>
    <lineage>
        <taxon>Bacteria</taxon>
        <taxon>Bacillati</taxon>
        <taxon>Actinomycetota</taxon>
        <taxon>Actinomycetes</taxon>
        <taxon>Kitasatosporales</taxon>
        <taxon>Streptomycetaceae</taxon>
        <taxon>Streptomyces</taxon>
    </lineage>
</organism>
<evidence type="ECO:0000313" key="7">
    <source>
        <dbReference type="Proteomes" id="UP001596160"/>
    </source>
</evidence>
<keyword evidence="7" id="KW-1185">Reference proteome</keyword>
<dbReference type="Pfam" id="PF00561">
    <property type="entry name" value="Abhydrolase_1"/>
    <property type="match status" value="1"/>
</dbReference>
<dbReference type="Pfam" id="PF08386">
    <property type="entry name" value="Abhydrolase_4"/>
    <property type="match status" value="1"/>
</dbReference>
<dbReference type="InterPro" id="IPR013595">
    <property type="entry name" value="Pept_S33_TAP-like_C"/>
</dbReference>
<comment type="similarity">
    <text evidence="1">Belongs to the peptidase S33 family.</text>
</comment>
<dbReference type="Proteomes" id="UP001596160">
    <property type="component" value="Unassembled WGS sequence"/>
</dbReference>
<dbReference type="Gene3D" id="3.40.50.1820">
    <property type="entry name" value="alpha/beta hydrolase"/>
    <property type="match status" value="1"/>
</dbReference>
<evidence type="ECO:0000259" key="4">
    <source>
        <dbReference type="Pfam" id="PF00561"/>
    </source>
</evidence>
<reference evidence="7" key="1">
    <citation type="journal article" date="2019" name="Int. J. Syst. Evol. Microbiol.">
        <title>The Global Catalogue of Microorganisms (GCM) 10K type strain sequencing project: providing services to taxonomists for standard genome sequencing and annotation.</title>
        <authorList>
            <consortium name="The Broad Institute Genomics Platform"/>
            <consortium name="The Broad Institute Genome Sequencing Center for Infectious Disease"/>
            <person name="Wu L."/>
            <person name="Ma J."/>
        </authorList>
    </citation>
    <scope>NUCLEOTIDE SEQUENCE [LARGE SCALE GENOMIC DNA]</scope>
    <source>
        <strain evidence="7">PCU 266</strain>
    </source>
</reference>
<dbReference type="RefSeq" id="WP_344472299.1">
    <property type="nucleotide sequence ID" value="NZ_BAAASB010000002.1"/>
</dbReference>
<feature type="domain" description="Peptidase S33 tripeptidyl aminopeptidase-like C-terminal" evidence="5">
    <location>
        <begin position="405"/>
        <end position="498"/>
    </location>
</feature>
<dbReference type="GO" id="GO:0016787">
    <property type="term" value="F:hydrolase activity"/>
    <property type="evidence" value="ECO:0007669"/>
    <property type="project" value="UniProtKB-KW"/>
</dbReference>
<evidence type="ECO:0000259" key="5">
    <source>
        <dbReference type="Pfam" id="PF08386"/>
    </source>
</evidence>
<dbReference type="PANTHER" id="PTHR43248">
    <property type="entry name" value="2-SUCCINYL-6-HYDROXY-2,4-CYCLOHEXADIENE-1-CARBOXYLATE SYNTHASE"/>
    <property type="match status" value="1"/>
</dbReference>